<evidence type="ECO:0000313" key="3">
    <source>
        <dbReference type="Proteomes" id="UP000008068"/>
    </source>
</evidence>
<protein>
    <submittedName>
        <fullName evidence="2">Uncharacterized protein</fullName>
    </submittedName>
</protein>
<feature type="compositionally biased region" description="Basic and acidic residues" evidence="1">
    <location>
        <begin position="299"/>
        <end position="309"/>
    </location>
</feature>
<dbReference type="EMBL" id="GL379826">
    <property type="protein sequence ID" value="EGT49928.1"/>
    <property type="molecule type" value="Genomic_DNA"/>
</dbReference>
<evidence type="ECO:0000256" key="1">
    <source>
        <dbReference type="SAM" id="MobiDB-lite"/>
    </source>
</evidence>
<dbReference type="HOGENOM" id="CLU_475083_0_0_1"/>
<accession>G0N175</accession>
<dbReference type="eggNOG" id="ENOG502TJMF">
    <property type="taxonomic scope" value="Eukaryota"/>
</dbReference>
<evidence type="ECO:0000313" key="2">
    <source>
        <dbReference type="EMBL" id="EGT49928.1"/>
    </source>
</evidence>
<keyword evidence="3" id="KW-1185">Reference proteome</keyword>
<sequence length="568" mass="65621">MDGAQRPQHRHEFTPLPPLVINGVELPKADPLVVGRTLGVFPSEHLFLEEFFLRYEELDTPELRLWFHNNLRAHMPHQDPQHPGRGICGVCSCNFLGHPVESHAQEQCPIPLVWRPWILATNTRAYCAKCRGKSERHSNCMGAQETCRNCRDNYNLPGQWHQPPSGLCSIPNENMEQYFQTIRRDHYRRIVRLSEDQPLRMKCPNDAPLSVMPEGYDRFSGNRAFVDVNREFPPEPFYTDGSTYTGLIPQTEPQRRLQVSQWIDQVARAHYQYQYNTPRVADPELMQQIQAFRAEQQRLENERRADQPQRARRFPRGAPVAQPVQEPLVVGPVRRGRNAPVEMSPKQTLDATFKRLQLFETKGEQEKELGPIATAMHKEDFRDRIYDENRRKVGSLAYISQDVIDTLRTFAREAAALPEPKPGQRRTTQYGFIPNRDALRVYAKEAPFKEDMIEVIKDLRYVLLGADEAVQEVETEGFWIDQRTGMDLSTNYADILLKVIIILLTGRPNVKMVSTNTISNMMDFSRDLTGDGNVIAVPSPRCFMQEPQHHLADYFYKCWTVKLAKNLI</sequence>
<gene>
    <name evidence="2" type="ORF">CAEBREN_30925</name>
</gene>
<organism evidence="3">
    <name type="scientific">Caenorhabditis brenneri</name>
    <name type="common">Nematode worm</name>
    <dbReference type="NCBI Taxonomy" id="135651"/>
    <lineage>
        <taxon>Eukaryota</taxon>
        <taxon>Metazoa</taxon>
        <taxon>Ecdysozoa</taxon>
        <taxon>Nematoda</taxon>
        <taxon>Chromadorea</taxon>
        <taxon>Rhabditida</taxon>
        <taxon>Rhabditina</taxon>
        <taxon>Rhabditomorpha</taxon>
        <taxon>Rhabditoidea</taxon>
        <taxon>Rhabditidae</taxon>
        <taxon>Peloderinae</taxon>
        <taxon>Caenorhabditis</taxon>
    </lineage>
</organism>
<proteinExistence type="predicted"/>
<dbReference type="InParanoid" id="G0N175"/>
<dbReference type="OrthoDB" id="5909098at2759"/>
<reference evidence="3" key="1">
    <citation type="submission" date="2011-07" db="EMBL/GenBank/DDBJ databases">
        <authorList>
            <consortium name="Caenorhabditis brenneri Sequencing and Analysis Consortium"/>
            <person name="Wilson R.K."/>
        </authorList>
    </citation>
    <scope>NUCLEOTIDE SEQUENCE [LARGE SCALE GENOMIC DNA]</scope>
    <source>
        <strain evidence="3">PB2801</strain>
    </source>
</reference>
<dbReference type="Proteomes" id="UP000008068">
    <property type="component" value="Unassembled WGS sequence"/>
</dbReference>
<name>G0N175_CAEBE</name>
<feature type="region of interest" description="Disordered" evidence="1">
    <location>
        <begin position="299"/>
        <end position="318"/>
    </location>
</feature>
<dbReference type="AlphaFoldDB" id="G0N175"/>